<dbReference type="Gene3D" id="2.40.390.10">
    <property type="entry name" value="CV3147-like"/>
    <property type="match status" value="1"/>
</dbReference>
<dbReference type="AlphaFoldDB" id="X0TQD0"/>
<evidence type="ECO:0000313" key="2">
    <source>
        <dbReference type="EMBL" id="GAF90357.1"/>
    </source>
</evidence>
<protein>
    <recommendedName>
        <fullName evidence="1">S-Me-THD-like C-terminal domain-containing protein</fullName>
    </recommendedName>
</protein>
<dbReference type="InterPro" id="IPR048350">
    <property type="entry name" value="S-Me-THD-like_C"/>
</dbReference>
<sequence>VDKWGNSTIIKEAVNYELAERIGKMLAMAAFGNTGLAFPLKGSVMKEVIIPGTLTQCYNMGKAIREIRDKGKHSVDDIVSLSKGWLLFEGKVMEKAWEVIDGYYCGTHLIEGTNRFQGHQLKVWFKNENHLTWLDNKTHVTSPDLIIQIDPGTYEPIPNHELEKGQSVAVIGMESPELYRTPRGIELVGPRRYGFDLDYVPIENRLSSRVSKGE</sequence>
<reference evidence="2" key="1">
    <citation type="journal article" date="2014" name="Front. Microbiol.">
        <title>High frequency of phylogenetically diverse reductive dehalogenase-homologous genes in deep subseafloor sedimentary metagenomes.</title>
        <authorList>
            <person name="Kawai M."/>
            <person name="Futagami T."/>
            <person name="Toyoda A."/>
            <person name="Takaki Y."/>
            <person name="Nishi S."/>
            <person name="Hori S."/>
            <person name="Arai W."/>
            <person name="Tsubouchi T."/>
            <person name="Morono Y."/>
            <person name="Uchiyama I."/>
            <person name="Ito T."/>
            <person name="Fujiyama A."/>
            <person name="Inagaki F."/>
            <person name="Takami H."/>
        </authorList>
    </citation>
    <scope>NUCLEOTIDE SEQUENCE</scope>
    <source>
        <strain evidence="2">Expedition CK06-06</strain>
    </source>
</reference>
<name>X0TQD0_9ZZZZ</name>
<proteinExistence type="predicted"/>
<gene>
    <name evidence="2" type="ORF">S01H1_18903</name>
</gene>
<evidence type="ECO:0000259" key="1">
    <source>
        <dbReference type="Pfam" id="PF20906"/>
    </source>
</evidence>
<accession>X0TQD0</accession>
<feature type="domain" description="S-Me-THD-like C-terminal" evidence="1">
    <location>
        <begin position="17"/>
        <end position="202"/>
    </location>
</feature>
<dbReference type="InterPro" id="IPR024071">
    <property type="entry name" value="S-Me-THD_C_sf"/>
</dbReference>
<organism evidence="2">
    <name type="scientific">marine sediment metagenome</name>
    <dbReference type="NCBI Taxonomy" id="412755"/>
    <lineage>
        <taxon>unclassified sequences</taxon>
        <taxon>metagenomes</taxon>
        <taxon>ecological metagenomes</taxon>
    </lineage>
</organism>
<dbReference type="InterPro" id="IPR027479">
    <property type="entry name" value="S-Me-THD_N_sf"/>
</dbReference>
<comment type="caution">
    <text evidence="2">The sequence shown here is derived from an EMBL/GenBank/DDBJ whole genome shotgun (WGS) entry which is preliminary data.</text>
</comment>
<dbReference type="Gene3D" id="3.40.1610.10">
    <property type="entry name" value="CV3147-like domain"/>
    <property type="match status" value="1"/>
</dbReference>
<dbReference type="Pfam" id="PF20906">
    <property type="entry name" value="S-Me-THD_C"/>
    <property type="match status" value="1"/>
</dbReference>
<dbReference type="SUPFAM" id="SSF160991">
    <property type="entry name" value="CV3147-like"/>
    <property type="match status" value="1"/>
</dbReference>
<dbReference type="EMBL" id="BARS01010155">
    <property type="protein sequence ID" value="GAF90357.1"/>
    <property type="molecule type" value="Genomic_DNA"/>
</dbReference>
<feature type="non-terminal residue" evidence="2">
    <location>
        <position position="1"/>
    </location>
</feature>